<dbReference type="EMBL" id="PYFQ01000017">
    <property type="protein sequence ID" value="PSK35254.1"/>
    <property type="molecule type" value="Genomic_DNA"/>
</dbReference>
<evidence type="ECO:0000256" key="1">
    <source>
        <dbReference type="ARBA" id="ARBA00023015"/>
    </source>
</evidence>
<feature type="region of interest" description="Disordered" evidence="9">
    <location>
        <begin position="1"/>
        <end position="111"/>
    </location>
</feature>
<evidence type="ECO:0000313" key="11">
    <source>
        <dbReference type="EMBL" id="PSK35254.1"/>
    </source>
</evidence>
<dbReference type="AlphaFoldDB" id="A0A2P7YH27"/>
<proteinExistence type="inferred from homology"/>
<dbReference type="InterPro" id="IPR051037">
    <property type="entry name" value="RNAPII_TF_IWS1"/>
</dbReference>
<comment type="similarity">
    <text evidence="5">Belongs to the IWS1 family.</text>
</comment>
<feature type="compositionally biased region" description="Acidic residues" evidence="9">
    <location>
        <begin position="23"/>
        <end position="44"/>
    </location>
</feature>
<name>A0A2P7YH27_9ASCO</name>
<dbReference type="PANTHER" id="PTHR46010">
    <property type="entry name" value="PROTEIN IWS1 HOMOLOG"/>
    <property type="match status" value="1"/>
</dbReference>
<comment type="subcellular location">
    <subcellularLocation>
        <location evidence="8">Nucleus</location>
    </subcellularLocation>
</comment>
<keyword evidence="1" id="KW-0805">Transcription regulation</keyword>
<evidence type="ECO:0000256" key="7">
    <source>
        <dbReference type="ARBA" id="ARBA00073847"/>
    </source>
</evidence>
<comment type="caution">
    <text evidence="11">The sequence shown here is derived from an EMBL/GenBank/DDBJ whole genome shotgun (WGS) entry which is preliminary data.</text>
</comment>
<evidence type="ECO:0000256" key="3">
    <source>
        <dbReference type="ARBA" id="ARBA00023242"/>
    </source>
</evidence>
<dbReference type="STRING" id="418784.A0A2P7YH27"/>
<dbReference type="RefSeq" id="XP_024711779.1">
    <property type="nucleotide sequence ID" value="XM_024860029.1"/>
</dbReference>
<evidence type="ECO:0000256" key="4">
    <source>
        <dbReference type="ARBA" id="ARBA00037349"/>
    </source>
</evidence>
<dbReference type="InterPro" id="IPR017923">
    <property type="entry name" value="TFIIS_N"/>
</dbReference>
<keyword evidence="2" id="KW-0804">Transcription</keyword>
<accession>A0A2P7YH27</accession>
<dbReference type="VEuPathDB" id="FungiDB:C7M61_004712"/>
<evidence type="ECO:0000256" key="6">
    <source>
        <dbReference type="ARBA" id="ARBA00073448"/>
    </source>
</evidence>
<keyword evidence="12" id="KW-1185">Reference proteome</keyword>
<dbReference type="OrthoDB" id="21124at2759"/>
<protein>
    <recommendedName>
        <fullName evidence="7">Transcription factor IWS1</fullName>
    </recommendedName>
    <alternativeName>
        <fullName evidence="6">Transcription factor iws1</fullName>
    </alternativeName>
</protein>
<dbReference type="InterPro" id="IPR035441">
    <property type="entry name" value="TFIIS/LEDGF_dom_sf"/>
</dbReference>
<dbReference type="Pfam" id="PF08711">
    <property type="entry name" value="Med26"/>
    <property type="match status" value="1"/>
</dbReference>
<dbReference type="Gene3D" id="1.20.930.10">
    <property type="entry name" value="Conserved domain common to transcription factors TFIIS, elongin A, CRSP70"/>
    <property type="match status" value="1"/>
</dbReference>
<dbReference type="FunFam" id="1.20.930.10:FF:000003">
    <property type="entry name" value="Putative Transcription factor IWS1"/>
    <property type="match status" value="1"/>
</dbReference>
<keyword evidence="3 8" id="KW-0539">Nucleus</keyword>
<feature type="region of interest" description="Disordered" evidence="9">
    <location>
        <begin position="390"/>
        <end position="410"/>
    </location>
</feature>
<evidence type="ECO:0000256" key="9">
    <source>
        <dbReference type="SAM" id="MobiDB-lite"/>
    </source>
</evidence>
<evidence type="ECO:0000256" key="5">
    <source>
        <dbReference type="ARBA" id="ARBA00037992"/>
    </source>
</evidence>
<dbReference type="Proteomes" id="UP000241107">
    <property type="component" value="Unassembled WGS sequence"/>
</dbReference>
<evidence type="ECO:0000313" key="12">
    <source>
        <dbReference type="Proteomes" id="UP000241107"/>
    </source>
</evidence>
<evidence type="ECO:0000256" key="8">
    <source>
        <dbReference type="PROSITE-ProRule" id="PRU00649"/>
    </source>
</evidence>
<dbReference type="GeneID" id="36568099"/>
<evidence type="ECO:0000259" key="10">
    <source>
        <dbReference type="PROSITE" id="PS51319"/>
    </source>
</evidence>
<organism evidence="11 12">
    <name type="scientific">Candidozyma pseudohaemuli</name>
    <dbReference type="NCBI Taxonomy" id="418784"/>
    <lineage>
        <taxon>Eukaryota</taxon>
        <taxon>Fungi</taxon>
        <taxon>Dikarya</taxon>
        <taxon>Ascomycota</taxon>
        <taxon>Saccharomycotina</taxon>
        <taxon>Pichiomycetes</taxon>
        <taxon>Metschnikowiaceae</taxon>
        <taxon>Candidozyma</taxon>
    </lineage>
</organism>
<evidence type="ECO:0000256" key="2">
    <source>
        <dbReference type="ARBA" id="ARBA00023163"/>
    </source>
</evidence>
<gene>
    <name evidence="11" type="ORF">C7M61_004712</name>
</gene>
<feature type="domain" description="TFIIS N-terminal" evidence="10">
    <location>
        <begin position="223"/>
        <end position="300"/>
    </location>
</feature>
<dbReference type="GO" id="GO:0005634">
    <property type="term" value="C:nucleus"/>
    <property type="evidence" value="ECO:0007669"/>
    <property type="project" value="UniProtKB-SubCell"/>
</dbReference>
<dbReference type="GO" id="GO:0016973">
    <property type="term" value="P:poly(A)+ mRNA export from nucleus"/>
    <property type="evidence" value="ECO:0007669"/>
    <property type="project" value="TreeGrafter"/>
</dbReference>
<comment type="function">
    <text evidence="4">Transcription factor involved in RNA polymerase II transcription regulation. May function in both SPT15/TBP post-recruitment and recruitment steps of transcription.</text>
</comment>
<dbReference type="PANTHER" id="PTHR46010:SF1">
    <property type="entry name" value="PROTEIN IWS1 HOMOLOG"/>
    <property type="match status" value="1"/>
</dbReference>
<dbReference type="PROSITE" id="PS51319">
    <property type="entry name" value="TFIIS_N"/>
    <property type="match status" value="1"/>
</dbReference>
<reference evidence="11 12" key="1">
    <citation type="submission" date="2018-03" db="EMBL/GenBank/DDBJ databases">
        <title>Candida pseudohaemulonii genome assembly and annotation.</title>
        <authorList>
            <person name="Munoz J.F."/>
            <person name="Gade L.G."/>
            <person name="Chow N.A."/>
            <person name="Litvintseva A.P."/>
            <person name="Loparev V.N."/>
            <person name="Cuomo C.A."/>
        </authorList>
    </citation>
    <scope>NUCLEOTIDE SEQUENCE [LARGE SCALE GENOMIC DNA]</scope>
    <source>
        <strain evidence="11 12">B12108</strain>
    </source>
</reference>
<sequence>MSTEEPSALETAEQRAEENFLQNDDDKELPDTIGEENIEDDQDPQNDVSGVDEAQPEPQFDPELPQEERQEYDDEDIYSMQSHKNALGEQTKKKNIRRTAKEELATPAPEALFPATYEEDDGIDYLNEDPAARRRRLLEEKMDQAVKNKTVRRKKADEDDLERMQDDKIDFLKNKMIEAANLDVEKNSNGQIATEKLKLLREVIDTMSKADLAISILDNNLLEAVRLWLEPLPDASMPAYQIQKELIHSLTTLPIKTDHLVASGIGKVLVFYQRSKRTEPTLKKIVDRLIGDWTRPILNKSDSYKDRTIRFHDYNKLRFLNQLQLKKRSKQIEPKSLYEQQAERRNRAAIPSARTTAYKIAPRVDASLLARQGRGGTDERFTRINRKMTNSRKKLVKKSGPSIEGKNLSM</sequence>